<dbReference type="OrthoDB" id="272303at2759"/>
<keyword evidence="3" id="KW-1003">Cell membrane</keyword>
<evidence type="ECO:0000313" key="14">
    <source>
        <dbReference type="Proteomes" id="UP000244005"/>
    </source>
</evidence>
<evidence type="ECO:0000256" key="9">
    <source>
        <dbReference type="ARBA" id="ARBA00023157"/>
    </source>
</evidence>
<evidence type="ECO:0000313" key="13">
    <source>
        <dbReference type="EMBL" id="PTQ26213.1"/>
    </source>
</evidence>
<comment type="similarity">
    <text evidence="2">Belongs to the HAP2/GCS1 family.</text>
</comment>
<dbReference type="GO" id="GO:0008289">
    <property type="term" value="F:lipid binding"/>
    <property type="evidence" value="ECO:0007669"/>
    <property type="project" value="UniProtKB-KW"/>
</dbReference>
<dbReference type="GO" id="GO:0005886">
    <property type="term" value="C:plasma membrane"/>
    <property type="evidence" value="ECO:0007669"/>
    <property type="project" value="UniProtKB-SubCell"/>
</dbReference>
<evidence type="ECO:0000256" key="7">
    <source>
        <dbReference type="ARBA" id="ARBA00023121"/>
    </source>
</evidence>
<dbReference type="InterPro" id="IPR018928">
    <property type="entry name" value="HAP2/GCS1_dom"/>
</dbReference>
<evidence type="ECO:0000256" key="6">
    <source>
        <dbReference type="ARBA" id="ARBA00022989"/>
    </source>
</evidence>
<keyword evidence="14" id="KW-1185">Reference proteome</keyword>
<keyword evidence="9" id="KW-1015">Disulfide bond</keyword>
<keyword evidence="6" id="KW-1133">Transmembrane helix</keyword>
<keyword evidence="5 11" id="KW-0732">Signal</keyword>
<reference evidence="14" key="1">
    <citation type="journal article" date="2017" name="Cell">
        <title>Insights into land plant evolution garnered from the Marchantia polymorpha genome.</title>
        <authorList>
            <person name="Bowman J.L."/>
            <person name="Kohchi T."/>
            <person name="Yamato K.T."/>
            <person name="Jenkins J."/>
            <person name="Shu S."/>
            <person name="Ishizaki K."/>
            <person name="Yamaoka S."/>
            <person name="Nishihama R."/>
            <person name="Nakamura Y."/>
            <person name="Berger F."/>
            <person name="Adam C."/>
            <person name="Aki S.S."/>
            <person name="Althoff F."/>
            <person name="Araki T."/>
            <person name="Arteaga-Vazquez M.A."/>
            <person name="Balasubrmanian S."/>
            <person name="Barry K."/>
            <person name="Bauer D."/>
            <person name="Boehm C.R."/>
            <person name="Briginshaw L."/>
            <person name="Caballero-Perez J."/>
            <person name="Catarino B."/>
            <person name="Chen F."/>
            <person name="Chiyoda S."/>
            <person name="Chovatia M."/>
            <person name="Davies K.M."/>
            <person name="Delmans M."/>
            <person name="Demura T."/>
            <person name="Dierschke T."/>
            <person name="Dolan L."/>
            <person name="Dorantes-Acosta A.E."/>
            <person name="Eklund D.M."/>
            <person name="Florent S.N."/>
            <person name="Flores-Sandoval E."/>
            <person name="Fujiyama A."/>
            <person name="Fukuzawa H."/>
            <person name="Galik B."/>
            <person name="Grimanelli D."/>
            <person name="Grimwood J."/>
            <person name="Grossniklaus U."/>
            <person name="Hamada T."/>
            <person name="Haseloff J."/>
            <person name="Hetherington A.J."/>
            <person name="Higo A."/>
            <person name="Hirakawa Y."/>
            <person name="Hundley H.N."/>
            <person name="Ikeda Y."/>
            <person name="Inoue K."/>
            <person name="Inoue S.I."/>
            <person name="Ishida S."/>
            <person name="Jia Q."/>
            <person name="Kakita M."/>
            <person name="Kanazawa T."/>
            <person name="Kawai Y."/>
            <person name="Kawashima T."/>
            <person name="Kennedy M."/>
            <person name="Kinose K."/>
            <person name="Kinoshita T."/>
            <person name="Kohara Y."/>
            <person name="Koide E."/>
            <person name="Komatsu K."/>
            <person name="Kopischke S."/>
            <person name="Kubo M."/>
            <person name="Kyozuka J."/>
            <person name="Lagercrantz U."/>
            <person name="Lin S.S."/>
            <person name="Lindquist E."/>
            <person name="Lipzen A.M."/>
            <person name="Lu C.W."/>
            <person name="De Luna E."/>
            <person name="Martienssen R.A."/>
            <person name="Minamino N."/>
            <person name="Mizutani M."/>
            <person name="Mizutani M."/>
            <person name="Mochizuki N."/>
            <person name="Monte I."/>
            <person name="Mosher R."/>
            <person name="Nagasaki H."/>
            <person name="Nakagami H."/>
            <person name="Naramoto S."/>
            <person name="Nishitani K."/>
            <person name="Ohtani M."/>
            <person name="Okamoto T."/>
            <person name="Okumura M."/>
            <person name="Phillips J."/>
            <person name="Pollak B."/>
            <person name="Reinders A."/>
            <person name="Rovekamp M."/>
            <person name="Sano R."/>
            <person name="Sawa S."/>
            <person name="Schmid M.W."/>
            <person name="Shirakawa M."/>
            <person name="Solano R."/>
            <person name="Spunde A."/>
            <person name="Suetsugu N."/>
            <person name="Sugano S."/>
            <person name="Sugiyama A."/>
            <person name="Sun R."/>
            <person name="Suzuki Y."/>
            <person name="Takenaka M."/>
            <person name="Takezawa D."/>
            <person name="Tomogane H."/>
            <person name="Tsuzuki M."/>
            <person name="Ueda T."/>
            <person name="Umeda M."/>
            <person name="Ward J.M."/>
            <person name="Watanabe Y."/>
            <person name="Yazaki K."/>
            <person name="Yokoyama R."/>
            <person name="Yoshitake Y."/>
            <person name="Yotsui I."/>
            <person name="Zachgo S."/>
            <person name="Schmutz J."/>
        </authorList>
    </citation>
    <scope>NUCLEOTIDE SEQUENCE [LARGE SCALE GENOMIC DNA]</scope>
    <source>
        <strain evidence="14">Tak-1</strain>
    </source>
</reference>
<evidence type="ECO:0000256" key="2">
    <source>
        <dbReference type="ARBA" id="ARBA00010929"/>
    </source>
</evidence>
<keyword evidence="10" id="KW-0278">Fertilization</keyword>
<dbReference type="Proteomes" id="UP000244005">
    <property type="component" value="Chromosome Y"/>
</dbReference>
<proteinExistence type="inferred from homology"/>
<dbReference type="Gramene" id="MpVg00525.2">
    <property type="protein sequence ID" value="MpVg00525.2.cds"/>
    <property type="gene ID" value="MpVg00525"/>
</dbReference>
<keyword evidence="8" id="KW-0472">Membrane</keyword>
<dbReference type="InterPro" id="IPR040326">
    <property type="entry name" value="HAP2/GCS1"/>
</dbReference>
<keyword evidence="7" id="KW-0446">Lipid-binding</keyword>
<gene>
    <name evidence="13" type="ORF">MARPO_YA0059</name>
</gene>
<evidence type="ECO:0000256" key="5">
    <source>
        <dbReference type="ARBA" id="ARBA00022729"/>
    </source>
</evidence>
<organism evidence="13 14">
    <name type="scientific">Marchantia polymorpha</name>
    <name type="common">Common liverwort</name>
    <name type="synonym">Marchantia aquatica</name>
    <dbReference type="NCBI Taxonomy" id="3197"/>
    <lineage>
        <taxon>Eukaryota</taxon>
        <taxon>Viridiplantae</taxon>
        <taxon>Streptophyta</taxon>
        <taxon>Embryophyta</taxon>
        <taxon>Marchantiophyta</taxon>
        <taxon>Marchantiopsida</taxon>
        <taxon>Marchantiidae</taxon>
        <taxon>Marchantiales</taxon>
        <taxon>Marchantiaceae</taxon>
        <taxon>Marchantia</taxon>
    </lineage>
</organism>
<evidence type="ECO:0000259" key="12">
    <source>
        <dbReference type="Pfam" id="PF10699"/>
    </source>
</evidence>
<comment type="subcellular location">
    <subcellularLocation>
        <location evidence="1">Cell membrane</location>
        <topology evidence="1">Single-pass type I membrane protein</topology>
    </subcellularLocation>
</comment>
<feature type="domain" description="Generative cell specific-1/HAP2" evidence="12">
    <location>
        <begin position="44"/>
        <end position="107"/>
    </location>
</feature>
<dbReference type="Pfam" id="PF10699">
    <property type="entry name" value="HAP2-GCS1"/>
    <property type="match status" value="1"/>
</dbReference>
<dbReference type="EMBL" id="KZ772944">
    <property type="protein sequence ID" value="PTQ26213.1"/>
    <property type="molecule type" value="Genomic_DNA"/>
</dbReference>
<evidence type="ECO:0000256" key="1">
    <source>
        <dbReference type="ARBA" id="ARBA00004251"/>
    </source>
</evidence>
<dbReference type="PANTHER" id="PTHR31764:SF0">
    <property type="entry name" value="GENERATIVE CELL SPECIFIC-1_HAP2 DOMAIN-CONTAINING PROTEIN"/>
    <property type="match status" value="1"/>
</dbReference>
<evidence type="ECO:0000256" key="4">
    <source>
        <dbReference type="ARBA" id="ARBA00022692"/>
    </source>
</evidence>
<evidence type="ECO:0000256" key="8">
    <source>
        <dbReference type="ARBA" id="ARBA00023136"/>
    </source>
</evidence>
<keyword evidence="4" id="KW-0812">Transmembrane</keyword>
<dbReference type="PANTHER" id="PTHR31764">
    <property type="entry name" value="PROTEIN HAPLESS 2"/>
    <property type="match status" value="1"/>
</dbReference>
<sequence length="118" mass="12939">MGILHHGLTFCLLIEMLIIKVGGDILASSKLDICIVDSTDKSGVNCKSKMIIALTVVNGKSGESDAIETYVTGAEDKSGQRKKLAEPYRILIRKSDAYYRYPLSYLQVKLVITSRSLG</sequence>
<evidence type="ECO:0000256" key="10">
    <source>
        <dbReference type="ARBA" id="ARBA00023279"/>
    </source>
</evidence>
<evidence type="ECO:0000256" key="3">
    <source>
        <dbReference type="ARBA" id="ARBA00022475"/>
    </source>
</evidence>
<dbReference type="AlphaFoldDB" id="A0A2R6VXB9"/>
<name>A0A2R6VXB9_MARPO</name>
<dbReference type="GO" id="GO:0007338">
    <property type="term" value="P:single fertilization"/>
    <property type="evidence" value="ECO:0007669"/>
    <property type="project" value="UniProtKB-KW"/>
</dbReference>
<feature type="chain" id="PRO_5015348494" description="Generative cell specific-1/HAP2 domain-containing protein" evidence="11">
    <location>
        <begin position="24"/>
        <end position="118"/>
    </location>
</feature>
<evidence type="ECO:0000256" key="11">
    <source>
        <dbReference type="SAM" id="SignalP"/>
    </source>
</evidence>
<accession>A0A2R6VXB9</accession>
<protein>
    <recommendedName>
        <fullName evidence="12">Generative cell specific-1/HAP2 domain-containing protein</fullName>
    </recommendedName>
</protein>
<feature type="signal peptide" evidence="11">
    <location>
        <begin position="1"/>
        <end position="23"/>
    </location>
</feature>